<dbReference type="EMBL" id="GBRH01271344">
    <property type="protein sequence ID" value="JAD26551.1"/>
    <property type="molecule type" value="Transcribed_RNA"/>
</dbReference>
<dbReference type="AlphaFoldDB" id="A0A0A8YK84"/>
<sequence length="22" mass="2597">MYCISESATKEDISTRLNLERH</sequence>
<reference evidence="1" key="1">
    <citation type="submission" date="2014-09" db="EMBL/GenBank/DDBJ databases">
        <authorList>
            <person name="Magalhaes I.L.F."/>
            <person name="Oliveira U."/>
            <person name="Santos F.R."/>
            <person name="Vidigal T.H.D.A."/>
            <person name="Brescovit A.D."/>
            <person name="Santos A.J."/>
        </authorList>
    </citation>
    <scope>NUCLEOTIDE SEQUENCE</scope>
    <source>
        <tissue evidence="1">Shoot tissue taken approximately 20 cm above the soil surface</tissue>
    </source>
</reference>
<reference evidence="1" key="2">
    <citation type="journal article" date="2015" name="Data Brief">
        <title>Shoot transcriptome of the giant reed, Arundo donax.</title>
        <authorList>
            <person name="Barrero R.A."/>
            <person name="Guerrero F.D."/>
            <person name="Moolhuijzen P."/>
            <person name="Goolsby J.A."/>
            <person name="Tidwell J."/>
            <person name="Bellgard S.E."/>
            <person name="Bellgard M.I."/>
        </authorList>
    </citation>
    <scope>NUCLEOTIDE SEQUENCE</scope>
    <source>
        <tissue evidence="1">Shoot tissue taken approximately 20 cm above the soil surface</tissue>
    </source>
</reference>
<protein>
    <submittedName>
        <fullName evidence="1">Uncharacterized protein</fullName>
    </submittedName>
</protein>
<evidence type="ECO:0000313" key="1">
    <source>
        <dbReference type="EMBL" id="JAD26551.1"/>
    </source>
</evidence>
<organism evidence="1">
    <name type="scientific">Arundo donax</name>
    <name type="common">Giant reed</name>
    <name type="synonym">Donax arundinaceus</name>
    <dbReference type="NCBI Taxonomy" id="35708"/>
    <lineage>
        <taxon>Eukaryota</taxon>
        <taxon>Viridiplantae</taxon>
        <taxon>Streptophyta</taxon>
        <taxon>Embryophyta</taxon>
        <taxon>Tracheophyta</taxon>
        <taxon>Spermatophyta</taxon>
        <taxon>Magnoliopsida</taxon>
        <taxon>Liliopsida</taxon>
        <taxon>Poales</taxon>
        <taxon>Poaceae</taxon>
        <taxon>PACMAD clade</taxon>
        <taxon>Arundinoideae</taxon>
        <taxon>Arundineae</taxon>
        <taxon>Arundo</taxon>
    </lineage>
</organism>
<proteinExistence type="predicted"/>
<name>A0A0A8YK84_ARUDO</name>
<accession>A0A0A8YK84</accession>